<name>A0A0C2N2W5_THEKT</name>
<dbReference type="Gene3D" id="3.30.420.10">
    <property type="entry name" value="Ribonuclease H-like superfamily/Ribonuclease H"/>
    <property type="match status" value="1"/>
</dbReference>
<keyword evidence="3" id="KW-1185">Reference proteome</keyword>
<comment type="caution">
    <text evidence="2">The sequence shown here is derived from an EMBL/GenBank/DDBJ whole genome shotgun (WGS) entry which is preliminary data.</text>
</comment>
<evidence type="ECO:0000259" key="1">
    <source>
        <dbReference type="Pfam" id="PF13358"/>
    </source>
</evidence>
<organism evidence="2 3">
    <name type="scientific">Thelohanellus kitauei</name>
    <name type="common">Myxosporean</name>
    <dbReference type="NCBI Taxonomy" id="669202"/>
    <lineage>
        <taxon>Eukaryota</taxon>
        <taxon>Metazoa</taxon>
        <taxon>Cnidaria</taxon>
        <taxon>Myxozoa</taxon>
        <taxon>Myxosporea</taxon>
        <taxon>Bivalvulida</taxon>
        <taxon>Platysporina</taxon>
        <taxon>Myxobolidae</taxon>
        <taxon>Thelohanellus</taxon>
    </lineage>
</organism>
<feature type="domain" description="Tc1-like transposase DDE" evidence="1">
    <location>
        <begin position="19"/>
        <end position="94"/>
    </location>
</feature>
<dbReference type="GO" id="GO:0003676">
    <property type="term" value="F:nucleic acid binding"/>
    <property type="evidence" value="ECO:0007669"/>
    <property type="project" value="InterPro"/>
</dbReference>
<dbReference type="InterPro" id="IPR036397">
    <property type="entry name" value="RNaseH_sf"/>
</dbReference>
<dbReference type="InterPro" id="IPR038717">
    <property type="entry name" value="Tc1-like_DDE_dom"/>
</dbReference>
<dbReference type="Proteomes" id="UP000031668">
    <property type="component" value="Unassembled WGS sequence"/>
</dbReference>
<sequence>MYDYLIVFYETPLHMSDDTIYIDETGFNLHLRRKFGRAPGHERVSLFVTSSREHNICVCAAMHRGGLIHFRERVGAYNADEFIIFLSQMFERTGTGRKNS</sequence>
<dbReference type="OrthoDB" id="2369075at2759"/>
<protein>
    <recommendedName>
        <fullName evidence="1">Tc1-like transposase DDE domain-containing protein</fullName>
    </recommendedName>
</protein>
<gene>
    <name evidence="2" type="ORF">RF11_05461</name>
</gene>
<evidence type="ECO:0000313" key="3">
    <source>
        <dbReference type="Proteomes" id="UP000031668"/>
    </source>
</evidence>
<dbReference type="AlphaFoldDB" id="A0A0C2N2W5"/>
<dbReference type="Pfam" id="PF13358">
    <property type="entry name" value="DDE_3"/>
    <property type="match status" value="1"/>
</dbReference>
<proteinExistence type="predicted"/>
<evidence type="ECO:0000313" key="2">
    <source>
        <dbReference type="EMBL" id="KII68217.1"/>
    </source>
</evidence>
<dbReference type="EMBL" id="JWZT01002890">
    <property type="protein sequence ID" value="KII68217.1"/>
    <property type="molecule type" value="Genomic_DNA"/>
</dbReference>
<accession>A0A0C2N2W5</accession>
<reference evidence="2 3" key="1">
    <citation type="journal article" date="2014" name="Genome Biol. Evol.">
        <title>The genome of the myxosporean Thelohanellus kitauei shows adaptations to nutrient acquisition within its fish host.</title>
        <authorList>
            <person name="Yang Y."/>
            <person name="Xiong J."/>
            <person name="Zhou Z."/>
            <person name="Huo F."/>
            <person name="Miao W."/>
            <person name="Ran C."/>
            <person name="Liu Y."/>
            <person name="Zhang J."/>
            <person name="Feng J."/>
            <person name="Wang M."/>
            <person name="Wang M."/>
            <person name="Wang L."/>
            <person name="Yao B."/>
        </authorList>
    </citation>
    <scope>NUCLEOTIDE SEQUENCE [LARGE SCALE GENOMIC DNA]</scope>
    <source>
        <strain evidence="2">Wuqing</strain>
    </source>
</reference>